<gene>
    <name evidence="1" type="ORF">E0Z10_g7115</name>
</gene>
<comment type="caution">
    <text evidence="1">The sequence shown here is derived from an EMBL/GenBank/DDBJ whole genome shotgun (WGS) entry which is preliminary data.</text>
</comment>
<dbReference type="Proteomes" id="UP000297716">
    <property type="component" value="Unassembled WGS sequence"/>
</dbReference>
<evidence type="ECO:0008006" key="3">
    <source>
        <dbReference type="Google" id="ProtNLM"/>
    </source>
</evidence>
<reference evidence="1 2" key="1">
    <citation type="submission" date="2019-03" db="EMBL/GenBank/DDBJ databases">
        <title>Draft genome sequence of Xylaria hypoxylon DSM 108379, a ubiquitous saprotrophic-parasitic fungi on hardwood.</title>
        <authorList>
            <person name="Buettner E."/>
            <person name="Leonhardt S."/>
            <person name="Gebauer A.M."/>
            <person name="Liers C."/>
            <person name="Hofrichter M."/>
            <person name="Kellner H."/>
        </authorList>
    </citation>
    <scope>NUCLEOTIDE SEQUENCE [LARGE SCALE GENOMIC DNA]</scope>
    <source>
        <strain evidence="1 2">DSM 108379</strain>
    </source>
</reference>
<dbReference type="OrthoDB" id="5275938at2759"/>
<evidence type="ECO:0000313" key="2">
    <source>
        <dbReference type="Proteomes" id="UP000297716"/>
    </source>
</evidence>
<name>A0A4Z0YT89_9PEZI</name>
<proteinExistence type="predicted"/>
<dbReference type="EMBL" id="SKBN01000159">
    <property type="protein sequence ID" value="TGJ81653.1"/>
    <property type="molecule type" value="Genomic_DNA"/>
</dbReference>
<sequence length="284" mass="32073">MDTDGDLSLKVGDTKCVTFSLNGCDSDHCDPDSDHEHELPVIYIVCSKTLSRASPVWKALLYGGFAESKPLYASSASDWVVELPDDNPKAMATILNIIHSRFESTPRATEPIDLEDLYQLAVLTDKYDLTATLRPWVSAWMEYAREEYEQLKRQEADFLVSHLERLSWISWEMGDAYLYEKVSQDLAHRCSVDVNGHLQYEIGDEMVPLFNSTLEPPGHRDELKVIRLNYIKNALAIYEDAVAQLFKPPRSLLPATIYRSLGLGTGPCQQPVMFEGTSTECVVF</sequence>
<accession>A0A4Z0YT89</accession>
<evidence type="ECO:0000313" key="1">
    <source>
        <dbReference type="EMBL" id="TGJ81653.1"/>
    </source>
</evidence>
<dbReference type="Gene3D" id="3.30.710.10">
    <property type="entry name" value="Potassium Channel Kv1.1, Chain A"/>
    <property type="match status" value="1"/>
</dbReference>
<dbReference type="AlphaFoldDB" id="A0A4Z0YT89"/>
<organism evidence="1 2">
    <name type="scientific">Xylaria hypoxylon</name>
    <dbReference type="NCBI Taxonomy" id="37992"/>
    <lineage>
        <taxon>Eukaryota</taxon>
        <taxon>Fungi</taxon>
        <taxon>Dikarya</taxon>
        <taxon>Ascomycota</taxon>
        <taxon>Pezizomycotina</taxon>
        <taxon>Sordariomycetes</taxon>
        <taxon>Xylariomycetidae</taxon>
        <taxon>Xylariales</taxon>
        <taxon>Xylariaceae</taxon>
        <taxon>Xylaria</taxon>
    </lineage>
</organism>
<protein>
    <recommendedName>
        <fullName evidence="3">BTB domain-containing protein</fullName>
    </recommendedName>
</protein>
<dbReference type="STRING" id="37992.A0A4Z0YT89"/>
<keyword evidence="2" id="KW-1185">Reference proteome</keyword>
<dbReference type="InterPro" id="IPR011333">
    <property type="entry name" value="SKP1/BTB/POZ_sf"/>
</dbReference>